<organism evidence="2 3">
    <name type="scientific">Oopsacas minuta</name>
    <dbReference type="NCBI Taxonomy" id="111878"/>
    <lineage>
        <taxon>Eukaryota</taxon>
        <taxon>Metazoa</taxon>
        <taxon>Porifera</taxon>
        <taxon>Hexactinellida</taxon>
        <taxon>Hexasterophora</taxon>
        <taxon>Lyssacinosida</taxon>
        <taxon>Leucopsacidae</taxon>
        <taxon>Oopsacas</taxon>
    </lineage>
</organism>
<sequence length="80" mass="8713">MDTTPANNQITDSPKLSRTSSPQVDLSKQPIEKQARMNKPIVSVTDNKIPKRTTAAGNPKGRDHQGFIDLRLGTTGLVND</sequence>
<dbReference type="AlphaFoldDB" id="A0AAV7JDC4"/>
<proteinExistence type="predicted"/>
<evidence type="ECO:0000313" key="3">
    <source>
        <dbReference type="Proteomes" id="UP001165289"/>
    </source>
</evidence>
<gene>
    <name evidence="2" type="ORF">LOD99_9186</name>
</gene>
<evidence type="ECO:0000313" key="2">
    <source>
        <dbReference type="EMBL" id="KAI6646787.1"/>
    </source>
</evidence>
<keyword evidence="3" id="KW-1185">Reference proteome</keyword>
<feature type="compositionally biased region" description="Polar residues" evidence="1">
    <location>
        <begin position="1"/>
        <end position="26"/>
    </location>
</feature>
<comment type="caution">
    <text evidence="2">The sequence shown here is derived from an EMBL/GenBank/DDBJ whole genome shotgun (WGS) entry which is preliminary data.</text>
</comment>
<feature type="region of interest" description="Disordered" evidence="1">
    <location>
        <begin position="1"/>
        <end position="66"/>
    </location>
</feature>
<reference evidence="2 3" key="1">
    <citation type="journal article" date="2023" name="BMC Biol.">
        <title>The compact genome of the sponge Oopsacas minuta (Hexactinellida) is lacking key metazoan core genes.</title>
        <authorList>
            <person name="Santini S."/>
            <person name="Schenkelaars Q."/>
            <person name="Jourda C."/>
            <person name="Duchesne M."/>
            <person name="Belahbib H."/>
            <person name="Rocher C."/>
            <person name="Selva M."/>
            <person name="Riesgo A."/>
            <person name="Vervoort M."/>
            <person name="Leys S.P."/>
            <person name="Kodjabachian L."/>
            <person name="Le Bivic A."/>
            <person name="Borchiellini C."/>
            <person name="Claverie J.M."/>
            <person name="Renard E."/>
        </authorList>
    </citation>
    <scope>NUCLEOTIDE SEQUENCE [LARGE SCALE GENOMIC DNA]</scope>
    <source>
        <strain evidence="2">SPO-2</strain>
    </source>
</reference>
<dbReference type="EMBL" id="JAKMXF010000353">
    <property type="protein sequence ID" value="KAI6646787.1"/>
    <property type="molecule type" value="Genomic_DNA"/>
</dbReference>
<name>A0AAV7JDC4_9METZ</name>
<accession>A0AAV7JDC4</accession>
<dbReference type="Proteomes" id="UP001165289">
    <property type="component" value="Unassembled WGS sequence"/>
</dbReference>
<protein>
    <submittedName>
        <fullName evidence="2">Uncharacterized protein</fullName>
    </submittedName>
</protein>
<evidence type="ECO:0000256" key="1">
    <source>
        <dbReference type="SAM" id="MobiDB-lite"/>
    </source>
</evidence>